<feature type="domain" description="Response regulatory" evidence="8">
    <location>
        <begin position="5"/>
        <end position="120"/>
    </location>
</feature>
<evidence type="ECO:0000313" key="9">
    <source>
        <dbReference type="EMBL" id="SCM51861.1"/>
    </source>
</evidence>
<dbReference type="InterPro" id="IPR009057">
    <property type="entry name" value="Homeodomain-like_sf"/>
</dbReference>
<gene>
    <name evidence="9" type="ORF">BN1044_01329</name>
</gene>
<protein>
    <submittedName>
        <fullName evidence="9">Two-component system, NtrC family, C4-dicarboxylate transport response regulator DctD</fullName>
    </submittedName>
</protein>
<dbReference type="Pfam" id="PF25601">
    <property type="entry name" value="AAA_lid_14"/>
    <property type="match status" value="1"/>
</dbReference>
<evidence type="ECO:0000313" key="10">
    <source>
        <dbReference type="Proteomes" id="UP000094844"/>
    </source>
</evidence>
<feature type="modified residue" description="4-aspartylphosphate" evidence="6">
    <location>
        <position position="55"/>
    </location>
</feature>
<dbReference type="Pfam" id="PF00072">
    <property type="entry name" value="Response_reg"/>
    <property type="match status" value="1"/>
</dbReference>
<dbReference type="Proteomes" id="UP000094844">
    <property type="component" value="Unassembled WGS sequence"/>
</dbReference>
<dbReference type="AlphaFoldDB" id="A0A1C6YYJ9"/>
<dbReference type="GO" id="GO:0006355">
    <property type="term" value="P:regulation of DNA-templated transcription"/>
    <property type="evidence" value="ECO:0007669"/>
    <property type="project" value="InterPro"/>
</dbReference>
<dbReference type="Gene3D" id="1.10.8.60">
    <property type="match status" value="1"/>
</dbReference>
<keyword evidence="3" id="KW-0805">Transcription regulation</keyword>
<dbReference type="InterPro" id="IPR002078">
    <property type="entry name" value="Sigma_54_int"/>
</dbReference>
<dbReference type="SUPFAM" id="SSF52172">
    <property type="entry name" value="CheY-like"/>
    <property type="match status" value="1"/>
</dbReference>
<keyword evidence="4" id="KW-0238">DNA-binding</keyword>
<dbReference type="PATRIC" id="fig|569.27.peg.2298"/>
<dbReference type="PROSITE" id="PS50110">
    <property type="entry name" value="RESPONSE_REGULATORY"/>
    <property type="match status" value="1"/>
</dbReference>
<evidence type="ECO:0000256" key="4">
    <source>
        <dbReference type="ARBA" id="ARBA00023125"/>
    </source>
</evidence>
<dbReference type="OrthoDB" id="9804019at2"/>
<dbReference type="InterPro" id="IPR025943">
    <property type="entry name" value="Sigma_54_int_dom_ATP-bd_2"/>
</dbReference>
<dbReference type="SMART" id="SM00382">
    <property type="entry name" value="AAA"/>
    <property type="match status" value="1"/>
</dbReference>
<dbReference type="PROSITE" id="PS50045">
    <property type="entry name" value="SIGMA54_INTERACT_4"/>
    <property type="match status" value="1"/>
</dbReference>
<evidence type="ECO:0000256" key="3">
    <source>
        <dbReference type="ARBA" id="ARBA00023015"/>
    </source>
</evidence>
<dbReference type="CDD" id="cd00009">
    <property type="entry name" value="AAA"/>
    <property type="match status" value="1"/>
</dbReference>
<feature type="domain" description="Sigma-54 factor interaction" evidence="7">
    <location>
        <begin position="146"/>
        <end position="374"/>
    </location>
</feature>
<dbReference type="SMART" id="SM00448">
    <property type="entry name" value="REC"/>
    <property type="match status" value="1"/>
</dbReference>
<dbReference type="InterPro" id="IPR058031">
    <property type="entry name" value="AAA_lid_NorR"/>
</dbReference>
<evidence type="ECO:0000256" key="1">
    <source>
        <dbReference type="ARBA" id="ARBA00022741"/>
    </source>
</evidence>
<sequence>MNDIDILIIEDDKDIQHGCVQALKLDNKRAIGVGSVEDARFLLPELKQHGIIVTDMKLPGMSGLTFQKEFNAINPDVPIIIITGHGDVETAVEAMHNGAYDFLQKPFTPQQLLNIVRRALDKRRLIYENNQLRRKLADASALESRLIGNSSAITEVRETIKDIAMTPTNILIYGETGSGKELAARCIHDLSGRSGPFVALNCGGLPESLFDSEIFGHEVGAFLGATETRIGKLEYADKGTLFLDEVESMPFSMQVKFLRVLQERRFERLGSNKTIPIDIRIISASKTNLVELSENNLFRADLHFRLSVINLHLPALRDRIEDIPLLFNLFVSQASACFDRPAPEIKAVLLHKLMAAQWPGNIRELRNYAERFVLGIKDEHNTSFDESANSLIQMVEHFERSLIILEINRQRGSLTKTAEALKIPKSTLSDKIKKYSLK</sequence>
<dbReference type="Pfam" id="PF02954">
    <property type="entry name" value="HTH_8"/>
    <property type="match status" value="1"/>
</dbReference>
<keyword evidence="1" id="KW-0547">Nucleotide-binding</keyword>
<dbReference type="Gene3D" id="3.40.50.300">
    <property type="entry name" value="P-loop containing nucleotide triphosphate hydrolases"/>
    <property type="match status" value="1"/>
</dbReference>
<accession>A0A1C6YYJ9</accession>
<dbReference type="Gene3D" id="1.10.10.60">
    <property type="entry name" value="Homeodomain-like"/>
    <property type="match status" value="1"/>
</dbReference>
<keyword evidence="2" id="KW-0067">ATP-binding</keyword>
<dbReference type="FunFam" id="3.40.50.300:FF:000006">
    <property type="entry name" value="DNA-binding transcriptional regulator NtrC"/>
    <property type="match status" value="1"/>
</dbReference>
<dbReference type="PANTHER" id="PTHR32071:SF57">
    <property type="entry name" value="C4-DICARBOXYLATE TRANSPORT TRANSCRIPTIONAL REGULATORY PROTEIN DCTD"/>
    <property type="match status" value="1"/>
</dbReference>
<reference evidence="9 10" key="1">
    <citation type="submission" date="2016-09" db="EMBL/GenBank/DDBJ databases">
        <authorList>
            <person name="Capua I."/>
            <person name="De Benedictis P."/>
            <person name="Joannis T."/>
            <person name="Lombin L.H."/>
            <person name="Cattoli G."/>
        </authorList>
    </citation>
    <scope>NUCLEOTIDE SEQUENCE [LARGE SCALE GENOMIC DNA]</scope>
    <source>
        <strain evidence="9 10">GB001</strain>
    </source>
</reference>
<name>A0A1C6YYJ9_HAFAL</name>
<dbReference type="PROSITE" id="PS00688">
    <property type="entry name" value="SIGMA54_INTERACT_3"/>
    <property type="match status" value="1"/>
</dbReference>
<dbReference type="Pfam" id="PF00158">
    <property type="entry name" value="Sigma54_activat"/>
    <property type="match status" value="1"/>
</dbReference>
<evidence type="ECO:0000259" key="8">
    <source>
        <dbReference type="PROSITE" id="PS50110"/>
    </source>
</evidence>
<dbReference type="InterPro" id="IPR027417">
    <property type="entry name" value="P-loop_NTPase"/>
</dbReference>
<evidence type="ECO:0000256" key="5">
    <source>
        <dbReference type="ARBA" id="ARBA00023163"/>
    </source>
</evidence>
<dbReference type="EMBL" id="FMIQ01000024">
    <property type="protein sequence ID" value="SCM51861.1"/>
    <property type="molecule type" value="Genomic_DNA"/>
</dbReference>
<keyword evidence="6" id="KW-0597">Phosphoprotein</keyword>
<dbReference type="SUPFAM" id="SSF52540">
    <property type="entry name" value="P-loop containing nucleoside triphosphate hydrolases"/>
    <property type="match status" value="1"/>
</dbReference>
<dbReference type="PROSITE" id="PS00676">
    <property type="entry name" value="SIGMA54_INTERACT_2"/>
    <property type="match status" value="1"/>
</dbReference>
<evidence type="ECO:0000259" key="7">
    <source>
        <dbReference type="PROSITE" id="PS50045"/>
    </source>
</evidence>
<dbReference type="Gene3D" id="3.40.50.2300">
    <property type="match status" value="1"/>
</dbReference>
<dbReference type="GO" id="GO:0000160">
    <property type="term" value="P:phosphorelay signal transduction system"/>
    <property type="evidence" value="ECO:0007669"/>
    <property type="project" value="InterPro"/>
</dbReference>
<dbReference type="SUPFAM" id="SSF46689">
    <property type="entry name" value="Homeodomain-like"/>
    <property type="match status" value="1"/>
</dbReference>
<dbReference type="GO" id="GO:0043565">
    <property type="term" value="F:sequence-specific DNA binding"/>
    <property type="evidence" value="ECO:0007669"/>
    <property type="project" value="InterPro"/>
</dbReference>
<dbReference type="InterPro" id="IPR002197">
    <property type="entry name" value="HTH_Fis"/>
</dbReference>
<dbReference type="InterPro" id="IPR001789">
    <property type="entry name" value="Sig_transdc_resp-reg_receiver"/>
</dbReference>
<dbReference type="PANTHER" id="PTHR32071">
    <property type="entry name" value="TRANSCRIPTIONAL REGULATORY PROTEIN"/>
    <property type="match status" value="1"/>
</dbReference>
<dbReference type="GO" id="GO:0005524">
    <property type="term" value="F:ATP binding"/>
    <property type="evidence" value="ECO:0007669"/>
    <property type="project" value="UniProtKB-KW"/>
</dbReference>
<organism evidence="9 10">
    <name type="scientific">Hafnia alvei</name>
    <dbReference type="NCBI Taxonomy" id="569"/>
    <lineage>
        <taxon>Bacteria</taxon>
        <taxon>Pseudomonadati</taxon>
        <taxon>Pseudomonadota</taxon>
        <taxon>Gammaproteobacteria</taxon>
        <taxon>Enterobacterales</taxon>
        <taxon>Hafniaceae</taxon>
        <taxon>Hafnia</taxon>
    </lineage>
</organism>
<dbReference type="InterPro" id="IPR003593">
    <property type="entry name" value="AAA+_ATPase"/>
</dbReference>
<evidence type="ECO:0000256" key="6">
    <source>
        <dbReference type="PROSITE-ProRule" id="PRU00169"/>
    </source>
</evidence>
<keyword evidence="5" id="KW-0804">Transcription</keyword>
<dbReference type="InterPro" id="IPR025944">
    <property type="entry name" value="Sigma_54_int_dom_CS"/>
</dbReference>
<proteinExistence type="predicted"/>
<evidence type="ECO:0000256" key="2">
    <source>
        <dbReference type="ARBA" id="ARBA00022840"/>
    </source>
</evidence>
<dbReference type="RefSeq" id="WP_040046662.1">
    <property type="nucleotide sequence ID" value="NZ_FMIQ01000024.1"/>
</dbReference>
<dbReference type="InterPro" id="IPR011006">
    <property type="entry name" value="CheY-like_superfamily"/>
</dbReference>